<dbReference type="Pfam" id="PF00079">
    <property type="entry name" value="Serpin"/>
    <property type="match status" value="1"/>
</dbReference>
<feature type="domain" description="Serpin" evidence="3">
    <location>
        <begin position="41"/>
        <end position="398"/>
    </location>
</feature>
<dbReference type="PANTHER" id="PTHR11461:SF191">
    <property type="entry name" value="PROTEIN Z-DEPENDENT PROTEASE INHIBITOR"/>
    <property type="match status" value="1"/>
</dbReference>
<dbReference type="FunFam" id="2.10.310.10:FF:000001">
    <property type="entry name" value="Serpin family A member 1"/>
    <property type="match status" value="1"/>
</dbReference>
<dbReference type="PANTHER" id="PTHR11461">
    <property type="entry name" value="SERINE PROTEASE INHIBITOR, SERPIN"/>
    <property type="match status" value="1"/>
</dbReference>
<dbReference type="Proteomes" id="UP000261540">
    <property type="component" value="Unplaced"/>
</dbReference>
<evidence type="ECO:0000256" key="2">
    <source>
        <dbReference type="SAM" id="SignalP"/>
    </source>
</evidence>
<evidence type="ECO:0000256" key="1">
    <source>
        <dbReference type="RuleBase" id="RU000411"/>
    </source>
</evidence>
<feature type="signal peptide" evidence="2">
    <location>
        <begin position="1"/>
        <end position="22"/>
    </location>
</feature>
<dbReference type="GO" id="GO:0004867">
    <property type="term" value="F:serine-type endopeptidase inhibitor activity"/>
    <property type="evidence" value="ECO:0007669"/>
    <property type="project" value="InterPro"/>
</dbReference>
<dbReference type="KEGG" id="pki:111838319"/>
<dbReference type="InterPro" id="IPR042185">
    <property type="entry name" value="Serpin_sf_2"/>
</dbReference>
<dbReference type="InterPro" id="IPR023796">
    <property type="entry name" value="Serpin_dom"/>
</dbReference>
<evidence type="ECO:0000313" key="5">
    <source>
        <dbReference type="Proteomes" id="UP000261540"/>
    </source>
</evidence>
<reference evidence="4" key="2">
    <citation type="submission" date="2025-09" db="UniProtKB">
        <authorList>
            <consortium name="Ensembl"/>
        </authorList>
    </citation>
    <scope>IDENTIFICATION</scope>
</reference>
<organism evidence="4 5">
    <name type="scientific">Paramormyrops kingsleyae</name>
    <dbReference type="NCBI Taxonomy" id="1676925"/>
    <lineage>
        <taxon>Eukaryota</taxon>
        <taxon>Metazoa</taxon>
        <taxon>Chordata</taxon>
        <taxon>Craniata</taxon>
        <taxon>Vertebrata</taxon>
        <taxon>Euteleostomi</taxon>
        <taxon>Actinopterygii</taxon>
        <taxon>Neopterygii</taxon>
        <taxon>Teleostei</taxon>
        <taxon>Osteoglossocephala</taxon>
        <taxon>Osteoglossomorpha</taxon>
        <taxon>Osteoglossiformes</taxon>
        <taxon>Mormyridae</taxon>
        <taxon>Paramormyrops</taxon>
    </lineage>
</organism>
<reference evidence="4" key="1">
    <citation type="submission" date="2025-08" db="UniProtKB">
        <authorList>
            <consortium name="Ensembl"/>
        </authorList>
    </citation>
    <scope>IDENTIFICATION</scope>
</reference>
<dbReference type="PROSITE" id="PS00284">
    <property type="entry name" value="SERPIN"/>
    <property type="match status" value="1"/>
</dbReference>
<dbReference type="Gene3D" id="3.30.497.10">
    <property type="entry name" value="Antithrombin, subunit I, domain 2"/>
    <property type="match status" value="1"/>
</dbReference>
<protein>
    <submittedName>
        <fullName evidence="4">Serpin peptidase inhibitor, clade A (alpha-1 antiproteinase, antitrypsin), member 10a</fullName>
    </submittedName>
</protein>
<dbReference type="InterPro" id="IPR036186">
    <property type="entry name" value="Serpin_sf"/>
</dbReference>
<keyword evidence="5" id="KW-1185">Reference proteome</keyword>
<dbReference type="InterPro" id="IPR042178">
    <property type="entry name" value="Serpin_sf_1"/>
</dbReference>
<accession>A0A3B3RZZ7</accession>
<dbReference type="Ensembl" id="ENSPKIT00000004055.1">
    <property type="protein sequence ID" value="ENSPKIP00000023371.1"/>
    <property type="gene ID" value="ENSPKIG00000007035.1"/>
</dbReference>
<evidence type="ECO:0000259" key="3">
    <source>
        <dbReference type="SMART" id="SM00093"/>
    </source>
</evidence>
<dbReference type="FunFam" id="3.30.497.10:FF:000001">
    <property type="entry name" value="Serine protease inhibitor"/>
    <property type="match status" value="1"/>
</dbReference>
<dbReference type="InterPro" id="IPR000215">
    <property type="entry name" value="Serpin_fam"/>
</dbReference>
<dbReference type="GO" id="GO:0007596">
    <property type="term" value="P:blood coagulation"/>
    <property type="evidence" value="ECO:0007669"/>
    <property type="project" value="InterPro"/>
</dbReference>
<dbReference type="CDD" id="cd02055">
    <property type="entry name" value="serpinA10_PZI"/>
    <property type="match status" value="1"/>
</dbReference>
<feature type="chain" id="PRO_5017255110" evidence="2">
    <location>
        <begin position="23"/>
        <end position="401"/>
    </location>
</feature>
<dbReference type="SUPFAM" id="SSF56574">
    <property type="entry name" value="Serpins"/>
    <property type="match status" value="1"/>
</dbReference>
<name>A0A3B3RZZ7_9TELE</name>
<dbReference type="InterPro" id="IPR023795">
    <property type="entry name" value="Serpin_CS"/>
</dbReference>
<sequence length="401" mass="45113">MMKTELLCLLVCSVALVSFGQAQETSQDILELVARNTEFATNLYRKIASTSDNNIVFSPLSISASLATMLWGSQGVTRDQILAGLSLATLRQSNQPERIPELFQGLQENLSQNGALQPDRATAFFVQQQLEVEKAFSDQAKKFFGADINKVDFSNVQASTTTINDYIRSRTGGNVKSVAENIDPKTQLMLISSIFFQAKWELPFNSSFTQEERFFVNKYKTVQVPMMFRVDRYYLAYDGSLKVGILKLPLQAKVAMLILLPDKDVDYTSIDEELTNERFLGWIKQLKKIKLEVQLPRIRLEESYAMSKVLPDLGFDNVFDNRAELTGFSKAAELKVSEVLHKAVIKADEEGTSVTASPATSVSEFSMLPRLTMNRPFLFLVYHEVTNSILFMGRVIDPTKS</sequence>
<evidence type="ECO:0000313" key="4">
    <source>
        <dbReference type="Ensembl" id="ENSPKIP00000023371.1"/>
    </source>
</evidence>
<dbReference type="GO" id="GO:0005615">
    <property type="term" value="C:extracellular space"/>
    <property type="evidence" value="ECO:0007669"/>
    <property type="project" value="InterPro"/>
</dbReference>
<dbReference type="STRING" id="1676925.ENSPKIP00000023371"/>
<proteinExistence type="inferred from homology"/>
<dbReference type="OrthoDB" id="10063692at2759"/>
<dbReference type="GeneTree" id="ENSGT00940000159462"/>
<dbReference type="InterPro" id="IPR033835">
    <property type="entry name" value="PZI_serpin_dom"/>
</dbReference>
<keyword evidence="2" id="KW-0732">Signal</keyword>
<comment type="similarity">
    <text evidence="1">Belongs to the serpin family.</text>
</comment>
<dbReference type="AlphaFoldDB" id="A0A3B3RZZ7"/>
<dbReference type="Gene3D" id="2.30.39.10">
    <property type="entry name" value="Alpha-1-antitrypsin, domain 1"/>
    <property type="match status" value="1"/>
</dbReference>
<dbReference type="SMART" id="SM00093">
    <property type="entry name" value="SERPIN"/>
    <property type="match status" value="1"/>
</dbReference>